<dbReference type="Pfam" id="PF20451">
    <property type="entry name" value="Calmod_bind_M"/>
    <property type="match status" value="1"/>
</dbReference>
<reference evidence="4" key="1">
    <citation type="journal article" date="2023" name="Plant J.">
        <title>Genome sequences and population genomics provide insights into the demographic history, inbreeding, and mutation load of two 'living fossil' tree species of Dipteronia.</title>
        <authorList>
            <person name="Feng Y."/>
            <person name="Comes H.P."/>
            <person name="Chen J."/>
            <person name="Zhu S."/>
            <person name="Lu R."/>
            <person name="Zhang X."/>
            <person name="Li P."/>
            <person name="Qiu J."/>
            <person name="Olsen K.M."/>
            <person name="Qiu Y."/>
        </authorList>
    </citation>
    <scope>NUCLEOTIDE SEQUENCE</scope>
    <source>
        <strain evidence="4">NBL</strain>
    </source>
</reference>
<feature type="region of interest" description="Disordered" evidence="1">
    <location>
        <begin position="34"/>
        <end position="72"/>
    </location>
</feature>
<comment type="caution">
    <text evidence="4">The sequence shown here is derived from an EMBL/GenBank/DDBJ whole genome shotgun (WGS) entry which is preliminary data.</text>
</comment>
<feature type="domain" description="Calmodulin binding protein-like N-terminal" evidence="2">
    <location>
        <begin position="161"/>
        <end position="297"/>
    </location>
</feature>
<evidence type="ECO:0000313" key="4">
    <source>
        <dbReference type="EMBL" id="KAK3198286.1"/>
    </source>
</evidence>
<dbReference type="AlphaFoldDB" id="A0AAE0A1G7"/>
<keyword evidence="5" id="KW-1185">Reference proteome</keyword>
<feature type="compositionally biased region" description="Low complexity" evidence="1">
    <location>
        <begin position="409"/>
        <end position="422"/>
    </location>
</feature>
<sequence>MKSSELKVFEFSCFLKEGFVAGLFWNIMTTDSEEETSSEFEETSSESQKTEQAAVERVKKPGKKPGKKRLKQAMERAMERAIERKMEPMMLRVMERKMEPMMERVMERVMEPQMKQVTKRVVREMKSLIGTSGTPGAPADRNINPRPSLDHQITRSEERNRLRFVNKFRETIFTKDKITDESGRFVGIQLINTANVVVKESIGVEILVLEGDLGFEAHEDWTEQQFNAKIVRQRDGKGPLVKGKLNIRLTDGVGTIEGLIFNYISRWINGRKFRLGARVLQSSIGSGQVRIMEAIMNKKNHLPSLDDEVWRLKKITRGGKFHTRLIDKKVLTVRDFKKNKNQNPNALKQILKDCSDMDWKVMLEHADSIVDDDNSYSACQEAEAYNTTTTTGPPLHQGSLGMQNYSNRASSSQPPAMSAPHSQFNPQMNFNNYNHQPYNMQSNDLPTFPPSNTPEPPQPPAMSTPHSQFNPQMNFSNDNRQPYNMQSINLPPFPSSNTHEPPQPPAMSTPHSQFNPQMNFSHDNQQPYNMQSNDLPPFPPSNTPEPLTRYSPDQELLRSIRYKKK</sequence>
<feature type="domain" description="Calmodulin binding protein central" evidence="3">
    <location>
        <begin position="305"/>
        <end position="367"/>
    </location>
</feature>
<feature type="compositionally biased region" description="Polar residues" evidence="1">
    <location>
        <begin position="423"/>
        <end position="445"/>
    </location>
</feature>
<gene>
    <name evidence="4" type="ORF">Dsin_021701</name>
</gene>
<proteinExistence type="predicted"/>
<feature type="compositionally biased region" description="Polar residues" evidence="1">
    <location>
        <begin position="464"/>
        <end position="500"/>
    </location>
</feature>
<evidence type="ECO:0000259" key="2">
    <source>
        <dbReference type="Pfam" id="PF07887"/>
    </source>
</evidence>
<evidence type="ECO:0000313" key="5">
    <source>
        <dbReference type="Proteomes" id="UP001281410"/>
    </source>
</evidence>
<organism evidence="4 5">
    <name type="scientific">Dipteronia sinensis</name>
    <dbReference type="NCBI Taxonomy" id="43782"/>
    <lineage>
        <taxon>Eukaryota</taxon>
        <taxon>Viridiplantae</taxon>
        <taxon>Streptophyta</taxon>
        <taxon>Embryophyta</taxon>
        <taxon>Tracheophyta</taxon>
        <taxon>Spermatophyta</taxon>
        <taxon>Magnoliopsida</taxon>
        <taxon>eudicotyledons</taxon>
        <taxon>Gunneridae</taxon>
        <taxon>Pentapetalae</taxon>
        <taxon>rosids</taxon>
        <taxon>malvids</taxon>
        <taxon>Sapindales</taxon>
        <taxon>Sapindaceae</taxon>
        <taxon>Hippocastanoideae</taxon>
        <taxon>Acereae</taxon>
        <taxon>Dipteronia</taxon>
    </lineage>
</organism>
<dbReference type="GO" id="GO:0003700">
    <property type="term" value="F:DNA-binding transcription factor activity"/>
    <property type="evidence" value="ECO:0007669"/>
    <property type="project" value="TreeGrafter"/>
</dbReference>
<dbReference type="InterPro" id="IPR046831">
    <property type="entry name" value="Calmodulin_bind_N"/>
</dbReference>
<accession>A0AAE0A1G7</accession>
<dbReference type="InterPro" id="IPR046830">
    <property type="entry name" value="Calmod_bind_M"/>
</dbReference>
<feature type="compositionally biased region" description="Pro residues" evidence="1">
    <location>
        <begin position="447"/>
        <end position="462"/>
    </location>
</feature>
<evidence type="ECO:0000259" key="3">
    <source>
        <dbReference type="Pfam" id="PF20451"/>
    </source>
</evidence>
<feature type="compositionally biased region" description="Basic residues" evidence="1">
    <location>
        <begin position="60"/>
        <end position="71"/>
    </location>
</feature>
<name>A0AAE0A1G7_9ROSI</name>
<dbReference type="Pfam" id="PF07887">
    <property type="entry name" value="Calmodulin_bind"/>
    <property type="match status" value="1"/>
</dbReference>
<dbReference type="GO" id="GO:0043565">
    <property type="term" value="F:sequence-specific DNA binding"/>
    <property type="evidence" value="ECO:0007669"/>
    <property type="project" value="TreeGrafter"/>
</dbReference>
<dbReference type="PANTHER" id="PTHR31713:SF43">
    <property type="entry name" value="CALMODULIN-BINDING PROTEIN 60 G"/>
    <property type="match status" value="1"/>
</dbReference>
<protein>
    <submittedName>
        <fullName evidence="4">Uncharacterized protein</fullName>
    </submittedName>
</protein>
<feature type="region of interest" description="Disordered" evidence="1">
    <location>
        <begin position="129"/>
        <end position="149"/>
    </location>
</feature>
<dbReference type="Proteomes" id="UP001281410">
    <property type="component" value="Unassembled WGS sequence"/>
</dbReference>
<feature type="region of interest" description="Disordered" evidence="1">
    <location>
        <begin position="387"/>
        <end position="565"/>
    </location>
</feature>
<dbReference type="PANTHER" id="PTHR31713">
    <property type="entry name" value="OS02G0177800 PROTEIN"/>
    <property type="match status" value="1"/>
</dbReference>
<dbReference type="EMBL" id="JANJYJ010000007">
    <property type="protein sequence ID" value="KAK3198286.1"/>
    <property type="molecule type" value="Genomic_DNA"/>
</dbReference>
<feature type="compositionally biased region" description="Acidic residues" evidence="1">
    <location>
        <begin position="34"/>
        <end position="44"/>
    </location>
</feature>
<evidence type="ECO:0000256" key="1">
    <source>
        <dbReference type="SAM" id="MobiDB-lite"/>
    </source>
</evidence>
<feature type="compositionally biased region" description="Polar residues" evidence="1">
    <location>
        <begin position="509"/>
        <end position="534"/>
    </location>
</feature>
<dbReference type="GO" id="GO:0080142">
    <property type="term" value="P:regulation of salicylic acid biosynthetic process"/>
    <property type="evidence" value="ECO:0007669"/>
    <property type="project" value="TreeGrafter"/>
</dbReference>
<dbReference type="GO" id="GO:0005516">
    <property type="term" value="F:calmodulin binding"/>
    <property type="evidence" value="ECO:0007669"/>
    <property type="project" value="InterPro"/>
</dbReference>
<dbReference type="GO" id="GO:0005634">
    <property type="term" value="C:nucleus"/>
    <property type="evidence" value="ECO:0007669"/>
    <property type="project" value="TreeGrafter"/>
</dbReference>
<dbReference type="InterPro" id="IPR012416">
    <property type="entry name" value="CBP60"/>
</dbReference>